<keyword evidence="3" id="KW-1185">Reference proteome</keyword>
<dbReference type="AlphaFoldDB" id="A0A858RH97"/>
<organism evidence="2 3">
    <name type="scientific">Luteolibacter luteus</name>
    <dbReference type="NCBI Taxonomy" id="2728835"/>
    <lineage>
        <taxon>Bacteria</taxon>
        <taxon>Pseudomonadati</taxon>
        <taxon>Verrucomicrobiota</taxon>
        <taxon>Verrucomicrobiia</taxon>
        <taxon>Verrucomicrobiales</taxon>
        <taxon>Verrucomicrobiaceae</taxon>
        <taxon>Luteolibacter</taxon>
    </lineage>
</organism>
<reference evidence="2 3" key="1">
    <citation type="submission" date="2020-04" db="EMBL/GenBank/DDBJ databases">
        <title>Luteolibacter sp. G-1-1-1 isolated from soil.</title>
        <authorList>
            <person name="Dahal R.H."/>
        </authorList>
    </citation>
    <scope>NUCLEOTIDE SEQUENCE [LARGE SCALE GENOMIC DNA]</scope>
    <source>
        <strain evidence="2 3">G-1-1-1</strain>
    </source>
</reference>
<dbReference type="EMBL" id="CP051774">
    <property type="protein sequence ID" value="QJE95878.1"/>
    <property type="molecule type" value="Genomic_DNA"/>
</dbReference>
<dbReference type="RefSeq" id="WP_169454191.1">
    <property type="nucleotide sequence ID" value="NZ_CP051774.1"/>
</dbReference>
<protein>
    <submittedName>
        <fullName evidence="2">Uncharacterized protein</fullName>
    </submittedName>
</protein>
<sequence length="101" mass="11107">MNPCCKRRIVHKRSKDTTLRRGLSASAWLVPGSMLVLMPKCPVCLAAYIALFTGMGISIPVASGLRIFLIIACCASLLLLAFLYIRRFLASKNENTKPILP</sequence>
<dbReference type="Proteomes" id="UP000501812">
    <property type="component" value="Chromosome"/>
</dbReference>
<accession>A0A858RH97</accession>
<keyword evidence="1" id="KW-0812">Transmembrane</keyword>
<dbReference type="KEGG" id="luo:HHL09_08820"/>
<feature type="transmembrane region" description="Helical" evidence="1">
    <location>
        <begin position="43"/>
        <end position="61"/>
    </location>
</feature>
<gene>
    <name evidence="2" type="ORF">HHL09_08820</name>
</gene>
<name>A0A858RH97_9BACT</name>
<evidence type="ECO:0000313" key="2">
    <source>
        <dbReference type="EMBL" id="QJE95878.1"/>
    </source>
</evidence>
<evidence type="ECO:0000256" key="1">
    <source>
        <dbReference type="SAM" id="Phobius"/>
    </source>
</evidence>
<feature type="transmembrane region" description="Helical" evidence="1">
    <location>
        <begin position="67"/>
        <end position="85"/>
    </location>
</feature>
<keyword evidence="1" id="KW-0472">Membrane</keyword>
<evidence type="ECO:0000313" key="3">
    <source>
        <dbReference type="Proteomes" id="UP000501812"/>
    </source>
</evidence>
<keyword evidence="1" id="KW-1133">Transmembrane helix</keyword>
<proteinExistence type="predicted"/>